<feature type="chain" id="PRO_5043797442" evidence="1">
    <location>
        <begin position="20"/>
        <end position="58"/>
    </location>
</feature>
<evidence type="ECO:0000313" key="2">
    <source>
        <dbReference type="EMBL" id="GET37579.1"/>
    </source>
</evidence>
<accession>A0AAV3X639</accession>
<proteinExistence type="predicted"/>
<dbReference type="AlphaFoldDB" id="A0AAV3X639"/>
<protein>
    <submittedName>
        <fullName evidence="2">Uncharacterized protein</fullName>
    </submittedName>
</protein>
<dbReference type="Proteomes" id="UP001050975">
    <property type="component" value="Unassembled WGS sequence"/>
</dbReference>
<evidence type="ECO:0000256" key="1">
    <source>
        <dbReference type="SAM" id="SignalP"/>
    </source>
</evidence>
<dbReference type="EMBL" id="BLAY01000030">
    <property type="protein sequence ID" value="GET37579.1"/>
    <property type="molecule type" value="Genomic_DNA"/>
</dbReference>
<feature type="signal peptide" evidence="1">
    <location>
        <begin position="1"/>
        <end position="19"/>
    </location>
</feature>
<sequence>MYIQIPLLHLLPLCTPAPFAPFAPFAPALPHPLCKPLLIEYTSDPIALMQHGAIGAVK</sequence>
<keyword evidence="3" id="KW-1185">Reference proteome</keyword>
<gene>
    <name evidence="2" type="ORF">MiSe_23330</name>
</gene>
<comment type="caution">
    <text evidence="2">The sequence shown here is derived from an EMBL/GenBank/DDBJ whole genome shotgun (WGS) entry which is preliminary data.</text>
</comment>
<reference evidence="2" key="1">
    <citation type="submission" date="2019-10" db="EMBL/GenBank/DDBJ databases">
        <title>Draft genome sequece of Microseira wollei NIES-4236.</title>
        <authorList>
            <person name="Yamaguchi H."/>
            <person name="Suzuki S."/>
            <person name="Kawachi M."/>
        </authorList>
    </citation>
    <scope>NUCLEOTIDE SEQUENCE</scope>
    <source>
        <strain evidence="2">NIES-4236</strain>
    </source>
</reference>
<name>A0AAV3X639_9CYAN</name>
<evidence type="ECO:0000313" key="3">
    <source>
        <dbReference type="Proteomes" id="UP001050975"/>
    </source>
</evidence>
<keyword evidence="1" id="KW-0732">Signal</keyword>
<organism evidence="2 3">
    <name type="scientific">Microseira wollei NIES-4236</name>
    <dbReference type="NCBI Taxonomy" id="2530354"/>
    <lineage>
        <taxon>Bacteria</taxon>
        <taxon>Bacillati</taxon>
        <taxon>Cyanobacteriota</taxon>
        <taxon>Cyanophyceae</taxon>
        <taxon>Oscillatoriophycideae</taxon>
        <taxon>Aerosakkonematales</taxon>
        <taxon>Aerosakkonemataceae</taxon>
        <taxon>Microseira</taxon>
    </lineage>
</organism>